<dbReference type="PRINTS" id="PR00723">
    <property type="entry name" value="SUBTILISIN"/>
</dbReference>
<dbReference type="Pfam" id="PF02368">
    <property type="entry name" value="Big_2"/>
    <property type="match status" value="1"/>
</dbReference>
<keyword evidence="9" id="KW-1185">Reference proteome</keyword>
<dbReference type="InterPro" id="IPR050131">
    <property type="entry name" value="Peptidase_S8_subtilisin-like"/>
</dbReference>
<feature type="active site" description="Charge relay system" evidence="5 6">
    <location>
        <position position="243"/>
    </location>
</feature>
<evidence type="ECO:0000259" key="7">
    <source>
        <dbReference type="SMART" id="SM00635"/>
    </source>
</evidence>
<dbReference type="InterPro" id="IPR003343">
    <property type="entry name" value="Big_2"/>
</dbReference>
<dbReference type="CDD" id="cd07473">
    <property type="entry name" value="Peptidases_S8_Subtilisin_like"/>
    <property type="match status" value="1"/>
</dbReference>
<gene>
    <name evidence="8" type="ORF">FYJ58_06390</name>
</gene>
<dbReference type="PROSITE" id="PS00138">
    <property type="entry name" value="SUBTILASE_SER"/>
    <property type="match status" value="1"/>
</dbReference>
<dbReference type="InterPro" id="IPR034204">
    <property type="entry name" value="PfSUB1-like_cat_dom"/>
</dbReference>
<protein>
    <submittedName>
        <fullName evidence="8">S8 family serine peptidase</fullName>
    </submittedName>
</protein>
<dbReference type="EMBL" id="VUMT01000007">
    <property type="protein sequence ID" value="MSS63506.1"/>
    <property type="molecule type" value="Genomic_DNA"/>
</dbReference>
<accession>A0A6L5XXC2</accession>
<dbReference type="AlphaFoldDB" id="A0A6L5XXC2"/>
<dbReference type="SMART" id="SM00635">
    <property type="entry name" value="BID_2"/>
    <property type="match status" value="1"/>
</dbReference>
<evidence type="ECO:0000256" key="3">
    <source>
        <dbReference type="ARBA" id="ARBA00022801"/>
    </source>
</evidence>
<dbReference type="Gene3D" id="2.60.40.1080">
    <property type="match status" value="1"/>
</dbReference>
<dbReference type="InterPro" id="IPR008964">
    <property type="entry name" value="Invasin/intimin_cell_adhesion"/>
</dbReference>
<dbReference type="SUPFAM" id="SSF52743">
    <property type="entry name" value="Subtilisin-like"/>
    <property type="match status" value="1"/>
</dbReference>
<evidence type="ECO:0000256" key="6">
    <source>
        <dbReference type="PROSITE-ProRule" id="PRU01240"/>
    </source>
</evidence>
<dbReference type="GO" id="GO:0006508">
    <property type="term" value="P:proteolysis"/>
    <property type="evidence" value="ECO:0007669"/>
    <property type="project" value="UniProtKB-KW"/>
</dbReference>
<organism evidence="8 9">
    <name type="scientific">Velocimicrobium porci</name>
    <dbReference type="NCBI Taxonomy" id="2606634"/>
    <lineage>
        <taxon>Bacteria</taxon>
        <taxon>Bacillati</taxon>
        <taxon>Bacillota</taxon>
        <taxon>Clostridia</taxon>
        <taxon>Lachnospirales</taxon>
        <taxon>Lachnospiraceae</taxon>
        <taxon>Velocimicrobium</taxon>
    </lineage>
</organism>
<dbReference type="Pfam" id="PF00082">
    <property type="entry name" value="Peptidase_S8"/>
    <property type="match status" value="1"/>
</dbReference>
<evidence type="ECO:0000256" key="2">
    <source>
        <dbReference type="ARBA" id="ARBA00022670"/>
    </source>
</evidence>
<evidence type="ECO:0000256" key="4">
    <source>
        <dbReference type="ARBA" id="ARBA00022825"/>
    </source>
</evidence>
<keyword evidence="2 6" id="KW-0645">Protease</keyword>
<feature type="domain" description="BIG2" evidence="7">
    <location>
        <begin position="572"/>
        <end position="648"/>
    </location>
</feature>
<keyword evidence="4 6" id="KW-0720">Serine protease</keyword>
<dbReference type="SUPFAM" id="SSF49373">
    <property type="entry name" value="Invasin/intimin cell-adhesion fragments"/>
    <property type="match status" value="1"/>
</dbReference>
<dbReference type="GO" id="GO:0004252">
    <property type="term" value="F:serine-type endopeptidase activity"/>
    <property type="evidence" value="ECO:0007669"/>
    <property type="project" value="UniProtKB-UniRule"/>
</dbReference>
<feature type="active site" description="Charge relay system" evidence="5 6">
    <location>
        <position position="419"/>
    </location>
</feature>
<sequence length="654" mass="71196">MNRNLKKYGKKLAYGFLVLSLVGGELTTANYKIVQAEENSIGNVQETIDTGVEQTELEEKSVTDIREYDNNELLVVYKDEIKENKELPEGAIEETITEDSSLVETENKSDLKEAIETLSQDSDVAYVQPNYTYHALTSVTNDTYSNYQWAYNDANYNIGITTAWNMGAGANKNVIVAVTDTGIDYNHVDLKDKIWTNSNEIAGNGKDDDGNGFVDDIYGWNFASGNNRICEYKLLKGEYVDNHGTHVAGIINATAENQMGIAGVASKSNVQLMSVKIFGDDGTTTTAGLIKGIRYAEENGAEICNMSLGGDATNTYMDKLLYNTMSSSNMLFICAAGNGTEATKGVGFDITNHRQAPASFNLENMICVGNMNKNGIMDESSCYSSTQVDIAAPGTEILSTGVDARKSKRGVYVSMTGTSMATPMVTGVAAMLQSYYGILKPSQIKEAILGGAKINEKLNNKVAENRMLSADGAMKYWQEHAFINTSVNNIRKSNYKEVSVKVTNYNGIVDKVYYAFGTQEESYFENGTMGTEIKLVNGRGSFTAEKSGTYTLYVVDRNGFKSMAQVNVTIPTVKTVRLSATTKTLKKGKTYILRATVNPSDVYVTKSYKTSNKSVATVSSSGKITAKKKGKAKITVNISDGTRTKSVSCVVSVT</sequence>
<dbReference type="PROSITE" id="PS51892">
    <property type="entry name" value="SUBTILASE"/>
    <property type="match status" value="1"/>
</dbReference>
<comment type="caution">
    <text evidence="8">The sequence shown here is derived from an EMBL/GenBank/DDBJ whole genome shotgun (WGS) entry which is preliminary data.</text>
</comment>
<name>A0A6L5XXC2_9FIRM</name>
<evidence type="ECO:0000256" key="5">
    <source>
        <dbReference type="PIRSR" id="PIRSR615500-1"/>
    </source>
</evidence>
<dbReference type="InterPro" id="IPR023828">
    <property type="entry name" value="Peptidase_S8_Ser-AS"/>
</dbReference>
<dbReference type="InterPro" id="IPR000209">
    <property type="entry name" value="Peptidase_S8/S53_dom"/>
</dbReference>
<dbReference type="PANTHER" id="PTHR43806">
    <property type="entry name" value="PEPTIDASE S8"/>
    <property type="match status" value="1"/>
</dbReference>
<dbReference type="RefSeq" id="WP_154518886.1">
    <property type="nucleotide sequence ID" value="NZ_VUMT01000007.1"/>
</dbReference>
<dbReference type="PANTHER" id="PTHR43806:SF11">
    <property type="entry name" value="CEREVISIN-RELATED"/>
    <property type="match status" value="1"/>
</dbReference>
<dbReference type="Gene3D" id="3.40.50.200">
    <property type="entry name" value="Peptidase S8/S53 domain"/>
    <property type="match status" value="1"/>
</dbReference>
<evidence type="ECO:0000313" key="8">
    <source>
        <dbReference type="EMBL" id="MSS63506.1"/>
    </source>
</evidence>
<evidence type="ECO:0000313" key="9">
    <source>
        <dbReference type="Proteomes" id="UP000482209"/>
    </source>
</evidence>
<dbReference type="InterPro" id="IPR015500">
    <property type="entry name" value="Peptidase_S8_subtilisin-rel"/>
</dbReference>
<comment type="similarity">
    <text evidence="1 6">Belongs to the peptidase S8 family.</text>
</comment>
<dbReference type="InterPro" id="IPR036852">
    <property type="entry name" value="Peptidase_S8/S53_dom_sf"/>
</dbReference>
<proteinExistence type="inferred from homology"/>
<dbReference type="Proteomes" id="UP000482209">
    <property type="component" value="Unassembled WGS sequence"/>
</dbReference>
<feature type="active site" description="Charge relay system" evidence="5 6">
    <location>
        <position position="180"/>
    </location>
</feature>
<keyword evidence="3 6" id="KW-0378">Hydrolase</keyword>
<reference evidence="8 9" key="1">
    <citation type="submission" date="2019-08" db="EMBL/GenBank/DDBJ databases">
        <title>In-depth cultivation of the pig gut microbiome towards novel bacterial diversity and tailored functional studies.</title>
        <authorList>
            <person name="Wylensek D."/>
            <person name="Hitch T.C.A."/>
            <person name="Clavel T."/>
        </authorList>
    </citation>
    <scope>NUCLEOTIDE SEQUENCE [LARGE SCALE GENOMIC DNA]</scope>
    <source>
        <strain evidence="8 9">WCA-693-APC-MOT-I</strain>
    </source>
</reference>
<evidence type="ECO:0000256" key="1">
    <source>
        <dbReference type="ARBA" id="ARBA00011073"/>
    </source>
</evidence>